<evidence type="ECO:0000256" key="2">
    <source>
        <dbReference type="ARBA" id="ARBA00022723"/>
    </source>
</evidence>
<evidence type="ECO:0000259" key="6">
    <source>
        <dbReference type="Pfam" id="PF26138"/>
    </source>
</evidence>
<dbReference type="Pfam" id="PF12776">
    <property type="entry name" value="Myb_DNA-bind_3"/>
    <property type="match status" value="1"/>
</dbReference>
<evidence type="ECO:0000313" key="8">
    <source>
        <dbReference type="Proteomes" id="UP000283530"/>
    </source>
</evidence>
<feature type="domain" description="Myb/SANT-like" evidence="4">
    <location>
        <begin position="18"/>
        <end position="111"/>
    </location>
</feature>
<protein>
    <submittedName>
        <fullName evidence="7">Putative nuclease HARBI1</fullName>
    </submittedName>
</protein>
<evidence type="ECO:0000259" key="4">
    <source>
        <dbReference type="Pfam" id="PF12776"/>
    </source>
</evidence>
<evidence type="ECO:0000256" key="3">
    <source>
        <dbReference type="SAM" id="MobiDB-lite"/>
    </source>
</evidence>
<dbReference type="STRING" id="337451.A0A443P2T1"/>
<reference evidence="7 8" key="1">
    <citation type="journal article" date="2019" name="Nat. Plants">
        <title>Stout camphor tree genome fills gaps in understanding of flowering plant genome evolution.</title>
        <authorList>
            <person name="Chaw S.M."/>
            <person name="Liu Y.C."/>
            <person name="Wu Y.W."/>
            <person name="Wang H.Y."/>
            <person name="Lin C.I."/>
            <person name="Wu C.S."/>
            <person name="Ke H.M."/>
            <person name="Chang L.Y."/>
            <person name="Hsu C.Y."/>
            <person name="Yang H.T."/>
            <person name="Sudianto E."/>
            <person name="Hsu M.H."/>
            <person name="Wu K.P."/>
            <person name="Wang L.N."/>
            <person name="Leebens-Mack J.H."/>
            <person name="Tsai I.J."/>
        </authorList>
    </citation>
    <scope>NUCLEOTIDE SEQUENCE [LARGE SCALE GENOMIC DNA]</scope>
    <source>
        <strain evidence="8">cv. Chaw 1501</strain>
        <tissue evidence="7">Young leaves</tissue>
    </source>
</reference>
<comment type="caution">
    <text evidence="7">The sequence shown here is derived from an EMBL/GenBank/DDBJ whole genome shotgun (WGS) entry which is preliminary data.</text>
</comment>
<dbReference type="PANTHER" id="PTHR46929">
    <property type="entry name" value="EXPRESSED PROTEIN"/>
    <property type="match status" value="1"/>
</dbReference>
<dbReference type="GO" id="GO:0046872">
    <property type="term" value="F:metal ion binding"/>
    <property type="evidence" value="ECO:0007669"/>
    <property type="project" value="UniProtKB-KW"/>
</dbReference>
<feature type="domain" description="DUF8040" evidence="6">
    <location>
        <begin position="301"/>
        <end position="396"/>
    </location>
</feature>
<dbReference type="AlphaFoldDB" id="A0A443P2T1"/>
<evidence type="ECO:0000313" key="7">
    <source>
        <dbReference type="EMBL" id="RWR85032.1"/>
    </source>
</evidence>
<proteinExistence type="predicted"/>
<gene>
    <name evidence="7" type="ORF">CKAN_01387400</name>
</gene>
<name>A0A443P2T1_9MAGN</name>
<dbReference type="OrthoDB" id="3186724at2759"/>
<dbReference type="InterPro" id="IPR027806">
    <property type="entry name" value="HARBI1_dom"/>
</dbReference>
<feature type="domain" description="DDE Tnp4" evidence="5">
    <location>
        <begin position="405"/>
        <end position="498"/>
    </location>
</feature>
<evidence type="ECO:0000259" key="5">
    <source>
        <dbReference type="Pfam" id="PF13359"/>
    </source>
</evidence>
<comment type="cofactor">
    <cofactor evidence="1">
        <name>a divalent metal cation</name>
        <dbReference type="ChEBI" id="CHEBI:60240"/>
    </cofactor>
</comment>
<sequence length="558" mass="64512">MESQNTNDNFAPLPKNLKWTPLQDDTLIQLMLDQCNDGRNIKGGFTCEGWNLTKEMKTQNGDFFSKDKLKNRFKTLKKTYGDLKAMLDLSGFGWDDTRKMVTAEPQVWKEYVAVHPKAAHYKNKTFPDWASLAIIFGDSVADGRDGFASNDPEPIETQAEEETQADDMDNAYEENAYEDIDVSIGTNRRQRQMSTAMTSRHIVRNRSNMGQALITAVETIANAMSDYANKRAKERPDMDKCIAALHDVGLPNVIYFKALNILFYYEMDEDMEFFFFCAQTVALICVLGYYYSYGHRDRVHNSILSGESFVDELLIGHERNCFDLLRVSKGCYVNLSNELRQRDLLADSRNVTVEEQLAIFLFTIAHNERNRVMQNRFQHSGETINRYFNKVLSAILRLCPHYIKPAGRKYYLVDAGYANTQGFIAPYRGVRYHLKEWSTTHAPQTPKELYNLRHSKLRNVVERTFAVLKQRFPILQTAPRYPLKTQAKIVVACCFMHNYIKQWNYNDEMEEEHAQEMDVDEEMNVEEGPEVGSVSSDADTRFVCELRDTIAHQMWDGH</sequence>
<dbReference type="Proteomes" id="UP000283530">
    <property type="component" value="Unassembled WGS sequence"/>
</dbReference>
<keyword evidence="2" id="KW-0479">Metal-binding</keyword>
<organism evidence="7 8">
    <name type="scientific">Cinnamomum micranthum f. kanehirae</name>
    <dbReference type="NCBI Taxonomy" id="337451"/>
    <lineage>
        <taxon>Eukaryota</taxon>
        <taxon>Viridiplantae</taxon>
        <taxon>Streptophyta</taxon>
        <taxon>Embryophyta</taxon>
        <taxon>Tracheophyta</taxon>
        <taxon>Spermatophyta</taxon>
        <taxon>Magnoliopsida</taxon>
        <taxon>Magnoliidae</taxon>
        <taxon>Laurales</taxon>
        <taxon>Lauraceae</taxon>
        <taxon>Cinnamomum</taxon>
    </lineage>
</organism>
<dbReference type="Pfam" id="PF26138">
    <property type="entry name" value="DUF8040"/>
    <property type="match status" value="1"/>
</dbReference>
<dbReference type="InterPro" id="IPR024752">
    <property type="entry name" value="Myb/SANT-like_dom"/>
</dbReference>
<accession>A0A443P2T1</accession>
<dbReference type="EMBL" id="QPKB01000005">
    <property type="protein sequence ID" value="RWR85032.1"/>
    <property type="molecule type" value="Genomic_DNA"/>
</dbReference>
<evidence type="ECO:0000256" key="1">
    <source>
        <dbReference type="ARBA" id="ARBA00001968"/>
    </source>
</evidence>
<feature type="region of interest" description="Disordered" evidence="3">
    <location>
        <begin position="145"/>
        <end position="166"/>
    </location>
</feature>
<keyword evidence="8" id="KW-1185">Reference proteome</keyword>
<dbReference type="Pfam" id="PF13359">
    <property type="entry name" value="DDE_Tnp_4"/>
    <property type="match status" value="1"/>
</dbReference>
<dbReference type="InterPro" id="IPR058353">
    <property type="entry name" value="DUF8040"/>
</dbReference>
<dbReference type="PANTHER" id="PTHR46929:SF33">
    <property type="entry name" value="L10-INTERACTING MYB DOMAIN-CONTAINING PROTEIN-LIKE ISOFORM X1"/>
    <property type="match status" value="1"/>
</dbReference>